<feature type="compositionally biased region" description="Acidic residues" evidence="1">
    <location>
        <begin position="325"/>
        <end position="334"/>
    </location>
</feature>
<dbReference type="OrthoDB" id="4866493at2759"/>
<dbReference type="AlphaFoldDB" id="A0A2H4SI34"/>
<organism evidence="3 4">
    <name type="scientific">Cordyceps militaris</name>
    <name type="common">Caterpillar fungus</name>
    <name type="synonym">Clavaria militaris</name>
    <dbReference type="NCBI Taxonomy" id="73501"/>
    <lineage>
        <taxon>Eukaryota</taxon>
        <taxon>Fungi</taxon>
        <taxon>Dikarya</taxon>
        <taxon>Ascomycota</taxon>
        <taxon>Pezizomycotina</taxon>
        <taxon>Sordariomycetes</taxon>
        <taxon>Hypocreomycetidae</taxon>
        <taxon>Hypocreales</taxon>
        <taxon>Cordycipitaceae</taxon>
        <taxon>Cordyceps</taxon>
    </lineage>
</organism>
<accession>A0A2H4SI34</accession>
<proteinExistence type="predicted"/>
<dbReference type="PANTHER" id="PTHR33119:SF1">
    <property type="entry name" value="FE2OG DIOXYGENASE DOMAIN-CONTAINING PROTEIN"/>
    <property type="match status" value="1"/>
</dbReference>
<feature type="compositionally biased region" description="Basic and acidic residues" evidence="1">
    <location>
        <begin position="20"/>
        <end position="31"/>
    </location>
</feature>
<dbReference type="PANTHER" id="PTHR33119">
    <property type="entry name" value="IFI3P"/>
    <property type="match status" value="1"/>
</dbReference>
<evidence type="ECO:0000259" key="2">
    <source>
        <dbReference type="Pfam" id="PF14033"/>
    </source>
</evidence>
<dbReference type="VEuPathDB" id="FungiDB:CCM_07200"/>
<dbReference type="Pfam" id="PF14033">
    <property type="entry name" value="DUF4246"/>
    <property type="match status" value="1"/>
</dbReference>
<dbReference type="VEuPathDB" id="FungiDB:A9K55_007703"/>
<dbReference type="EMBL" id="CP023324">
    <property type="protein sequence ID" value="ATY62775.1"/>
    <property type="molecule type" value="Genomic_DNA"/>
</dbReference>
<feature type="compositionally biased region" description="Polar residues" evidence="1">
    <location>
        <begin position="53"/>
        <end position="64"/>
    </location>
</feature>
<dbReference type="InterPro" id="IPR025340">
    <property type="entry name" value="DUF4246"/>
</dbReference>
<feature type="region of interest" description="Disordered" evidence="1">
    <location>
        <begin position="20"/>
        <end position="64"/>
    </location>
</feature>
<evidence type="ECO:0000313" key="3">
    <source>
        <dbReference type="EMBL" id="ATY62775.1"/>
    </source>
</evidence>
<feature type="region of interest" description="Disordered" evidence="1">
    <location>
        <begin position="298"/>
        <end position="411"/>
    </location>
</feature>
<gene>
    <name evidence="3" type="ORF">A9K55_007703</name>
</gene>
<feature type="domain" description="DUF4246" evidence="2">
    <location>
        <begin position="2"/>
        <end position="134"/>
    </location>
</feature>
<evidence type="ECO:0000313" key="4">
    <source>
        <dbReference type="Proteomes" id="UP000323067"/>
    </source>
</evidence>
<protein>
    <recommendedName>
        <fullName evidence="2">DUF4246 domain-containing protein</fullName>
    </recommendedName>
</protein>
<dbReference type="InterPro" id="IPR049192">
    <property type="entry name" value="DUF4246_C"/>
</dbReference>
<sequence>MCLHRENLHPVSGGITFRTETKRNTWEDRGKSCQSRGSERPPAPDPGVRPGPTNTFEPASRKTPSFQELGTIKLPEGRMVTYPNTLQHKFEVPILEEPSRSGYIQLLQLHLVDPHYIVCSTRFVPPQNLEWWKEAIDYQRICRMSRIPPEISNMIIECLLVPEKLLNRRKRVRGLQHYWRSTSMWLDSSQPRQPPIRYESALRIEKHALQHHERVLRAVNSEKMYDQAGALTVWIRTVLRGATPVDDRDPRDLFAILSSETEDEDADVIGKDAANDIPDVEARYMRDFDIPLSVAVSSASAGSTDGGELPARSRGSGNSSGLVNGDDEDGDGGSDEAPSSEGAVNATEVQDGDVGEDEDDNDNYVDAVPGFTLAELAEIQAQEQSTPPEELELYEDATSQADETEPDIMEQ</sequence>
<dbReference type="Proteomes" id="UP000323067">
    <property type="component" value="Chromosome vii"/>
</dbReference>
<reference evidence="3 4" key="1">
    <citation type="journal article" date="2017" name="BMC Genomics">
        <title>Chromosome level assembly and secondary metabolite potential of the parasitic fungus Cordyceps militaris.</title>
        <authorList>
            <person name="Kramer G.J."/>
            <person name="Nodwell J.R."/>
        </authorList>
    </citation>
    <scope>NUCLEOTIDE SEQUENCE [LARGE SCALE GENOMIC DNA]</scope>
    <source>
        <strain evidence="3 4">ATCC 34164</strain>
    </source>
</reference>
<name>A0A2H4SI34_CORMI</name>
<feature type="compositionally biased region" description="Acidic residues" evidence="1">
    <location>
        <begin position="350"/>
        <end position="363"/>
    </location>
</feature>
<feature type="compositionally biased region" description="Acidic residues" evidence="1">
    <location>
        <begin position="402"/>
        <end position="411"/>
    </location>
</feature>
<evidence type="ECO:0000256" key="1">
    <source>
        <dbReference type="SAM" id="MobiDB-lite"/>
    </source>
</evidence>